<dbReference type="EMBL" id="JASBWU010000002">
    <property type="protein sequence ID" value="KAJ9124253.1"/>
    <property type="molecule type" value="Genomic_DNA"/>
</dbReference>
<evidence type="ECO:0000313" key="1">
    <source>
        <dbReference type="EMBL" id="KAJ9124253.1"/>
    </source>
</evidence>
<protein>
    <submittedName>
        <fullName evidence="1">Uncharacterized protein</fullName>
    </submittedName>
</protein>
<evidence type="ECO:0000313" key="2">
    <source>
        <dbReference type="Proteomes" id="UP001243375"/>
    </source>
</evidence>
<sequence>MSTYPTTSLHSFSDVLQKRLTSPFSICLGVGLGAASYHAFANVSSYFYGPVPAINEEKLELKKDVGQAVQVWEWFYESATTLITFFFQLHATASSLIGSLALVGAGFLIPPSSFSTYPRELRRLLWGAAVLVFAPLPYSALIMGPSDKVLLDLNKKIVKNKSSAGQIYPTDSSKPAKSTSIYASEHQVHGGLHPTEEAQAKVLLGKWQQGHLIRTVISVIGFEATMLATFMAF</sequence>
<name>A0ACC2XJT3_9TREE</name>
<organism evidence="1 2">
    <name type="scientific">Naganishia vaughanmartiniae</name>
    <dbReference type="NCBI Taxonomy" id="1424756"/>
    <lineage>
        <taxon>Eukaryota</taxon>
        <taxon>Fungi</taxon>
        <taxon>Dikarya</taxon>
        <taxon>Basidiomycota</taxon>
        <taxon>Agaricomycotina</taxon>
        <taxon>Tremellomycetes</taxon>
        <taxon>Filobasidiales</taxon>
        <taxon>Filobasidiaceae</taxon>
        <taxon>Naganishia</taxon>
    </lineage>
</organism>
<keyword evidence="2" id="KW-1185">Reference proteome</keyword>
<proteinExistence type="predicted"/>
<accession>A0ACC2XJT3</accession>
<reference evidence="1" key="1">
    <citation type="submission" date="2023-04" db="EMBL/GenBank/DDBJ databases">
        <title>Draft Genome sequencing of Naganishia species isolated from polar environments using Oxford Nanopore Technology.</title>
        <authorList>
            <person name="Leo P."/>
            <person name="Venkateswaran K."/>
        </authorList>
    </citation>
    <scope>NUCLEOTIDE SEQUENCE</scope>
    <source>
        <strain evidence="1">MNA-CCFEE 5425</strain>
    </source>
</reference>
<gene>
    <name evidence="1" type="ORF">QFC22_001052</name>
</gene>
<comment type="caution">
    <text evidence="1">The sequence shown here is derived from an EMBL/GenBank/DDBJ whole genome shotgun (WGS) entry which is preliminary data.</text>
</comment>
<dbReference type="Proteomes" id="UP001243375">
    <property type="component" value="Unassembled WGS sequence"/>
</dbReference>